<keyword evidence="4" id="KW-1185">Reference proteome</keyword>
<dbReference type="PANTHER" id="PTHR12395:SF9">
    <property type="entry name" value="DECAPPING AND EXORIBONUCLEASE PROTEIN"/>
    <property type="match status" value="1"/>
</dbReference>
<comment type="subcellular location">
    <subcellularLocation>
        <location evidence="2">Nucleus</location>
    </subcellularLocation>
</comment>
<dbReference type="GO" id="GO:0004518">
    <property type="term" value="F:nuclease activity"/>
    <property type="evidence" value="ECO:0007669"/>
    <property type="project" value="UniProtKB-KW"/>
</dbReference>
<dbReference type="PANTHER" id="PTHR12395">
    <property type="entry name" value="DOM-3 RELATED"/>
    <property type="match status" value="1"/>
</dbReference>
<dbReference type="GO" id="GO:0016787">
    <property type="term" value="F:hydrolase activity"/>
    <property type="evidence" value="ECO:0007669"/>
    <property type="project" value="UniProtKB-KW"/>
</dbReference>
<dbReference type="GO" id="GO:0000956">
    <property type="term" value="P:nuclear-transcribed mRNA catabolic process"/>
    <property type="evidence" value="ECO:0007669"/>
    <property type="project" value="TreeGrafter"/>
</dbReference>
<comment type="similarity">
    <text evidence="1 2">Belongs to the DXO/Dom3Z family.</text>
</comment>
<keyword evidence="2" id="KW-0479">Metal-binding</keyword>
<evidence type="ECO:0000313" key="4">
    <source>
        <dbReference type="Proteomes" id="UP001652628"/>
    </source>
</evidence>
<keyword evidence="2" id="KW-0694">RNA-binding</keyword>
<comment type="cofactor">
    <cofactor evidence="2">
        <name>a divalent metal cation</name>
        <dbReference type="ChEBI" id="CHEBI:60240"/>
    </cofactor>
</comment>
<evidence type="ECO:0000313" key="5">
    <source>
        <dbReference type="RefSeq" id="XP_016930260.3"/>
    </source>
</evidence>
<proteinExistence type="inferred from homology"/>
<dbReference type="Pfam" id="PF08652">
    <property type="entry name" value="RAI1"/>
    <property type="match status" value="1"/>
</dbReference>
<protein>
    <recommendedName>
        <fullName evidence="2">Decapping nuclease</fullName>
        <ecNumber evidence="2">3.6.1.-</ecNumber>
    </recommendedName>
</protein>
<feature type="domain" description="RAI1-like" evidence="3">
    <location>
        <begin position="28"/>
        <end position="359"/>
    </location>
</feature>
<dbReference type="EC" id="3.6.1.-" evidence="2"/>
<evidence type="ECO:0000256" key="1">
    <source>
        <dbReference type="ARBA" id="ARBA00006562"/>
    </source>
</evidence>
<dbReference type="GeneID" id="108009991"/>
<evidence type="ECO:0000256" key="2">
    <source>
        <dbReference type="RuleBase" id="RU367113"/>
    </source>
</evidence>
<dbReference type="GO" id="GO:0000166">
    <property type="term" value="F:nucleotide binding"/>
    <property type="evidence" value="ECO:0007669"/>
    <property type="project" value="UniProtKB-KW"/>
</dbReference>
<comment type="function">
    <text evidence="2">Decapping enzyme for NAD-capped RNAs: specifically hydrolyzes the nicotinamide adenine dinucleotide (NAD) cap from a subset of RNAs by removing the entire NAD moiety from the 5'-end of an NAD-capped RNA.</text>
</comment>
<dbReference type="AlphaFoldDB" id="A0AB39Z8N1"/>
<dbReference type="GO" id="GO:0005829">
    <property type="term" value="C:cytosol"/>
    <property type="evidence" value="ECO:0007669"/>
    <property type="project" value="TreeGrafter"/>
</dbReference>
<dbReference type="GO" id="GO:0005634">
    <property type="term" value="C:nucleus"/>
    <property type="evidence" value="ECO:0007669"/>
    <property type="project" value="UniProtKB-SubCell"/>
</dbReference>
<accession>A0AB39Z8N1</accession>
<dbReference type="GO" id="GO:0110155">
    <property type="term" value="P:NAD-cap decapping"/>
    <property type="evidence" value="ECO:0007669"/>
    <property type="project" value="TreeGrafter"/>
</dbReference>
<reference evidence="5" key="1">
    <citation type="submission" date="2025-08" db="UniProtKB">
        <authorList>
            <consortium name="RefSeq"/>
        </authorList>
    </citation>
    <scope>IDENTIFICATION</scope>
</reference>
<keyword evidence="2" id="KW-0378">Hydrolase</keyword>
<organism evidence="4 5">
    <name type="scientific">Drosophila suzukii</name>
    <name type="common">Spotted-wing drosophila fruit fly</name>
    <dbReference type="NCBI Taxonomy" id="28584"/>
    <lineage>
        <taxon>Eukaryota</taxon>
        <taxon>Metazoa</taxon>
        <taxon>Ecdysozoa</taxon>
        <taxon>Arthropoda</taxon>
        <taxon>Hexapoda</taxon>
        <taxon>Insecta</taxon>
        <taxon>Pterygota</taxon>
        <taxon>Neoptera</taxon>
        <taxon>Endopterygota</taxon>
        <taxon>Diptera</taxon>
        <taxon>Brachycera</taxon>
        <taxon>Muscomorpha</taxon>
        <taxon>Ephydroidea</taxon>
        <taxon>Drosophilidae</taxon>
        <taxon>Drosophila</taxon>
        <taxon>Sophophora</taxon>
    </lineage>
</organism>
<sequence length="381" mass="44258">MGSNYIVLNIDAHSWTEEDMHHFPTISKPISHGGFTLTPTGHFERNERGKRFIVVPPKHQFPICLRESGPEEQEKIPQVHLDNMLQFIESSRFSFLKPTNNMRVELNAQIVCTSEVLELMMCAPYENKTGWSLGVSRYRNTMYICRMVSEQADAFDHEHLTKNLQQSLMRQLHKHCLIENAVAPRSEQSYQEPGRFHGVFSFDLNGQRVLFDSPVLAESSPHAFNGPAQNWADLQMRLVVMNRMDWTTHNRTEALKWWAKCFLLGIESLYIAQRDTNSLLHGIQKTSVRDLWKDCEKDWSTYVCANFMVRLLGCMSQVMAPIDCPSTVYLFKFDASRGKVAYAAYPGRNQYTFVADWYRMMLDEHIEDLVLKKRDTQIKTM</sequence>
<dbReference type="Proteomes" id="UP001652628">
    <property type="component" value="Chromosome 2R"/>
</dbReference>
<gene>
    <name evidence="5" type="primary">cuff</name>
</gene>
<dbReference type="InterPro" id="IPR013961">
    <property type="entry name" value="RAI1"/>
</dbReference>
<dbReference type="RefSeq" id="XP_016930260.3">
    <property type="nucleotide sequence ID" value="XM_017074771.4"/>
</dbReference>
<keyword evidence="2" id="KW-0547">Nucleotide-binding</keyword>
<dbReference type="GO" id="GO:0046872">
    <property type="term" value="F:metal ion binding"/>
    <property type="evidence" value="ECO:0007669"/>
    <property type="project" value="UniProtKB-KW"/>
</dbReference>
<keyword evidence="2" id="KW-0539">Nucleus</keyword>
<dbReference type="GO" id="GO:0003723">
    <property type="term" value="F:RNA binding"/>
    <property type="evidence" value="ECO:0007669"/>
    <property type="project" value="UniProtKB-KW"/>
</dbReference>
<dbReference type="InterPro" id="IPR039039">
    <property type="entry name" value="RAI1-like_fam"/>
</dbReference>
<evidence type="ECO:0000259" key="3">
    <source>
        <dbReference type="Pfam" id="PF08652"/>
    </source>
</evidence>
<keyword evidence="2" id="KW-0540">Nuclease</keyword>
<name>A0AB39Z8N1_DROSZ</name>